<feature type="signal peptide" evidence="1">
    <location>
        <begin position="1"/>
        <end position="23"/>
    </location>
</feature>
<keyword evidence="1" id="KW-0732">Signal</keyword>
<evidence type="ECO:0000313" key="4">
    <source>
        <dbReference type="Proteomes" id="UP000076276"/>
    </source>
</evidence>
<evidence type="ECO:0000313" key="3">
    <source>
        <dbReference type="EMBL" id="KYQ71629.1"/>
    </source>
</evidence>
<dbReference type="InterPro" id="IPR055226">
    <property type="entry name" value="FilE_C"/>
</dbReference>
<dbReference type="Pfam" id="PF22881">
    <property type="entry name" value="FilE_C"/>
    <property type="match status" value="1"/>
</dbReference>
<feature type="chain" id="PRO_5007592157" description="FilE C-terminal domain-containing protein" evidence="1">
    <location>
        <begin position="24"/>
        <end position="468"/>
    </location>
</feature>
<proteinExistence type="predicted"/>
<dbReference type="AlphaFoldDB" id="A0A151Y138"/>
<dbReference type="OrthoDB" id="6711556at2"/>
<evidence type="ECO:0000259" key="2">
    <source>
        <dbReference type="Pfam" id="PF22881"/>
    </source>
</evidence>
<dbReference type="STRING" id="1806892.AZH43_01905"/>
<dbReference type="NCBIfam" id="NF033645">
    <property type="entry name" value="pilus_FilE"/>
    <property type="match status" value="1"/>
</dbReference>
<dbReference type="Proteomes" id="UP000076276">
    <property type="component" value="Unassembled WGS sequence"/>
</dbReference>
<reference evidence="3 4" key="1">
    <citation type="submission" date="2016-03" db="EMBL/GenBank/DDBJ databases">
        <title>Acinetobacter genomospecies 28 strain ANC 4149.</title>
        <authorList>
            <person name="Radolfova-Krizova L."/>
            <person name="Nemec A."/>
        </authorList>
    </citation>
    <scope>NUCLEOTIDE SEQUENCE [LARGE SCALE GENOMIC DNA]</scope>
    <source>
        <strain evidence="3 4">ANC 4149</strain>
    </source>
</reference>
<dbReference type="InterPro" id="IPR049782">
    <property type="entry name" value="FilE-like"/>
</dbReference>
<organism evidence="3 4">
    <name type="scientific">Acinetobacter pragensis</name>
    <dbReference type="NCBI Taxonomy" id="1806892"/>
    <lineage>
        <taxon>Bacteria</taxon>
        <taxon>Pseudomonadati</taxon>
        <taxon>Pseudomonadota</taxon>
        <taxon>Gammaproteobacteria</taxon>
        <taxon>Moraxellales</taxon>
        <taxon>Moraxellaceae</taxon>
        <taxon>Acinetobacter</taxon>
    </lineage>
</organism>
<comment type="caution">
    <text evidence="3">The sequence shown here is derived from an EMBL/GenBank/DDBJ whole genome shotgun (WGS) entry which is preliminary data.</text>
</comment>
<dbReference type="EMBL" id="LUAW01000023">
    <property type="protein sequence ID" value="KYQ71629.1"/>
    <property type="molecule type" value="Genomic_DNA"/>
</dbReference>
<feature type="domain" description="FilE C-terminal" evidence="2">
    <location>
        <begin position="305"/>
        <end position="468"/>
    </location>
</feature>
<evidence type="ECO:0000256" key="1">
    <source>
        <dbReference type="SAM" id="SignalP"/>
    </source>
</evidence>
<keyword evidence="4" id="KW-1185">Reference proteome</keyword>
<accession>A0A151Y138</accession>
<protein>
    <recommendedName>
        <fullName evidence="2">FilE C-terminal domain-containing protein</fullName>
    </recommendedName>
</protein>
<gene>
    <name evidence="3" type="ORF">AZH43_01905</name>
</gene>
<sequence length="468" mass="51349">MKGNLFMKSVLAFGIMQASAAHAGAFHTIIGPDGRPMVVQMPDRNVSIKEAKKKTESQVLNTEISEPASVPKAAQLSVPINPAQEQKLQQVIHGLETKPSSKSTLQSAVQPPIQVNKLAEENQPDTLTSKDLPAVSAKEKTIDVVKPAIQPVAKQALKIAPKSNEALSTSETKSAAVKNTADSLTKTSPVQVPAAVMRSIQNNEALNMAKSPFKALPPELVKKPAATAVQPAEPQTGFSAMNGEQYVNSEYLEDKEFNLEGKKRFYAMPEGVIDNKIGATRMQMVEREKGVSKSIIESLFKRSQPAEKGPVALSASYYRVSEADAVAGLGQQCFKEKQFKNAKSLKPLSEMNLWPRAPLKDEFDFEVIKLENAIQNIQINSYASKQNNPTFYWPFVVFLDTQGCVLEGAGGYKNKDGNEDHLRRERIEGVIQVPDKTQYILMTPLATAIDVEQRELTNHGQLKLIAIR</sequence>
<name>A0A151Y138_9GAMM</name>